<keyword evidence="3" id="KW-0862">Zinc</keyword>
<reference evidence="5" key="1">
    <citation type="submission" date="2022-10" db="EMBL/GenBank/DDBJ databases">
        <authorList>
            <person name="Chen Y."/>
            <person name="Dougan E. K."/>
            <person name="Chan C."/>
            <person name="Rhodes N."/>
            <person name="Thang M."/>
        </authorList>
    </citation>
    <scope>NUCLEOTIDE SEQUENCE</scope>
</reference>
<dbReference type="InterPro" id="IPR001876">
    <property type="entry name" value="Znf_RanBP2"/>
</dbReference>
<dbReference type="AlphaFoldDB" id="A0A9P1C8T3"/>
<dbReference type="EMBL" id="CAMXCT020001117">
    <property type="protein sequence ID" value="CAL1140310.1"/>
    <property type="molecule type" value="Genomic_DNA"/>
</dbReference>
<evidence type="ECO:0000313" key="7">
    <source>
        <dbReference type="EMBL" id="CAL4774247.1"/>
    </source>
</evidence>
<evidence type="ECO:0000313" key="8">
    <source>
        <dbReference type="Proteomes" id="UP001152797"/>
    </source>
</evidence>
<proteinExistence type="predicted"/>
<dbReference type="GO" id="GO:0016740">
    <property type="term" value="F:transferase activity"/>
    <property type="evidence" value="ECO:0007669"/>
    <property type="project" value="UniProtKB-KW"/>
</dbReference>
<keyword evidence="2" id="KW-0863">Zinc-finger</keyword>
<evidence type="ECO:0000259" key="4">
    <source>
        <dbReference type="PROSITE" id="PS01358"/>
    </source>
</evidence>
<comment type="caution">
    <text evidence="5">The sequence shown here is derived from an EMBL/GenBank/DDBJ whole genome shotgun (WGS) entry which is preliminary data.</text>
</comment>
<dbReference type="EMBL" id="CAMXCT010001117">
    <property type="protein sequence ID" value="CAI3986935.1"/>
    <property type="molecule type" value="Genomic_DNA"/>
</dbReference>
<organism evidence="5">
    <name type="scientific">Cladocopium goreaui</name>
    <dbReference type="NCBI Taxonomy" id="2562237"/>
    <lineage>
        <taxon>Eukaryota</taxon>
        <taxon>Sar</taxon>
        <taxon>Alveolata</taxon>
        <taxon>Dinophyceae</taxon>
        <taxon>Suessiales</taxon>
        <taxon>Symbiodiniaceae</taxon>
        <taxon>Cladocopium</taxon>
    </lineage>
</organism>
<dbReference type="Proteomes" id="UP001152797">
    <property type="component" value="Unassembled WGS sequence"/>
</dbReference>
<name>A0A9P1C8T3_9DINO</name>
<dbReference type="PROSITE" id="PS01358">
    <property type="entry name" value="ZF_RANBP2_1"/>
    <property type="match status" value="1"/>
</dbReference>
<reference evidence="6" key="2">
    <citation type="submission" date="2024-04" db="EMBL/GenBank/DDBJ databases">
        <authorList>
            <person name="Chen Y."/>
            <person name="Shah S."/>
            <person name="Dougan E. K."/>
            <person name="Thang M."/>
            <person name="Chan C."/>
        </authorList>
    </citation>
    <scope>NUCLEOTIDE SEQUENCE [LARGE SCALE GENOMIC DNA]</scope>
</reference>
<feature type="domain" description="RanBP2-type" evidence="4">
    <location>
        <begin position="5"/>
        <end position="24"/>
    </location>
</feature>
<keyword evidence="1" id="KW-0479">Metal-binding</keyword>
<evidence type="ECO:0000313" key="5">
    <source>
        <dbReference type="EMBL" id="CAI3986935.1"/>
    </source>
</evidence>
<dbReference type="EMBL" id="CAMXCT030001117">
    <property type="protein sequence ID" value="CAL4774247.1"/>
    <property type="molecule type" value="Genomic_DNA"/>
</dbReference>
<accession>A0A9P1C8T3</accession>
<evidence type="ECO:0000256" key="1">
    <source>
        <dbReference type="ARBA" id="ARBA00022723"/>
    </source>
</evidence>
<keyword evidence="7" id="KW-0808">Transferase</keyword>
<evidence type="ECO:0000313" key="6">
    <source>
        <dbReference type="EMBL" id="CAL1140310.1"/>
    </source>
</evidence>
<evidence type="ECO:0000256" key="2">
    <source>
        <dbReference type="ARBA" id="ARBA00022771"/>
    </source>
</evidence>
<keyword evidence="8" id="KW-1185">Reference proteome</keyword>
<dbReference type="OrthoDB" id="6125719at2759"/>
<sequence length="407" mass="45890">MAVTWSCKLCMQRNSMDSDQCITCGRPADWKPTRSGEVEVYRRRDTCSGAGPVVRPQRADDSPRQTLQASQTVFAAMSVMLRIFMTLMCPVRFLRMDEQLRVQHLTTVTVTNGPGLVWINPFKTYSIARAITLGVLDYVRVRDTMDGSERAVHGPRLFFLGPYEKLEGVGQGVSLTSMQYVLIEDKQTGERRVQRGPLVWIPGPREEGKVLAGVRLNSTEYVSVEDTLTGARRVEKGPCIWFPGPYEEWEQGSGVWLSSTEYVTVQNTFSGERRVDKGPCVWFPGPYDQWTKGTSTSLTCTQYITVVNKLTGKSDMVKGPCIWFPGPYDTVSPVKDAIVLQDDEYVKLKDISTGTRWVHRGRSLLFLEPTWRIESSVSSSGIQKSWALRGREFLRLQVAPHLRVTKG</sequence>
<dbReference type="GO" id="GO:0008270">
    <property type="term" value="F:zinc ion binding"/>
    <property type="evidence" value="ECO:0007669"/>
    <property type="project" value="UniProtKB-KW"/>
</dbReference>
<gene>
    <name evidence="5" type="ORF">C1SCF055_LOCUS14248</name>
</gene>
<evidence type="ECO:0000256" key="3">
    <source>
        <dbReference type="ARBA" id="ARBA00022833"/>
    </source>
</evidence>
<protein>
    <submittedName>
        <fullName evidence="7">RING-type E3 ubiquitin transferase</fullName>
    </submittedName>
</protein>